<feature type="compositionally biased region" description="Basic and acidic residues" evidence="2">
    <location>
        <begin position="17"/>
        <end position="57"/>
    </location>
</feature>
<keyword evidence="1" id="KW-0175">Coiled coil</keyword>
<evidence type="ECO:0000256" key="2">
    <source>
        <dbReference type="SAM" id="MobiDB-lite"/>
    </source>
</evidence>
<feature type="region of interest" description="Disordered" evidence="2">
    <location>
        <begin position="1"/>
        <end position="137"/>
    </location>
</feature>
<keyword evidence="4" id="KW-1185">Reference proteome</keyword>
<dbReference type="GeneID" id="85313598"/>
<dbReference type="RefSeq" id="XP_060288727.1">
    <property type="nucleotide sequence ID" value="XM_060430411.1"/>
</dbReference>
<reference evidence="3" key="1">
    <citation type="submission" date="2023-06" db="EMBL/GenBank/DDBJ databases">
        <title>Genome-scale phylogeny and comparative genomics of the fungal order Sordariales.</title>
        <authorList>
            <consortium name="Lawrence Berkeley National Laboratory"/>
            <person name="Hensen N."/>
            <person name="Bonometti L."/>
            <person name="Westerberg I."/>
            <person name="Brannstrom I.O."/>
            <person name="Guillou S."/>
            <person name="Cros-Aarteil S."/>
            <person name="Calhoun S."/>
            <person name="Haridas S."/>
            <person name="Kuo A."/>
            <person name="Mondo S."/>
            <person name="Pangilinan J."/>
            <person name="Riley R."/>
            <person name="Labutti K."/>
            <person name="Andreopoulos B."/>
            <person name="Lipzen A."/>
            <person name="Chen C."/>
            <person name="Yanf M."/>
            <person name="Daum C."/>
            <person name="Ng V."/>
            <person name="Clum A."/>
            <person name="Steindorff A."/>
            <person name="Ohm R."/>
            <person name="Martin F."/>
            <person name="Silar P."/>
            <person name="Natvig D."/>
            <person name="Lalanne C."/>
            <person name="Gautier V."/>
            <person name="Ament-Velasquez S.L."/>
            <person name="Kruys A."/>
            <person name="Hutchinson M.I."/>
            <person name="Powell A.J."/>
            <person name="Barry K."/>
            <person name="Miller A.N."/>
            <person name="Grigoriev I.V."/>
            <person name="Debuchy R."/>
            <person name="Gladieux P."/>
            <person name="Thoren M.H."/>
            <person name="Johannesson H."/>
        </authorList>
    </citation>
    <scope>NUCLEOTIDE SEQUENCE</scope>
    <source>
        <strain evidence="3">8032-3</strain>
    </source>
</reference>
<protein>
    <submittedName>
        <fullName evidence="3">Uncharacterized protein</fullName>
    </submittedName>
</protein>
<feature type="coiled-coil region" evidence="1">
    <location>
        <begin position="247"/>
        <end position="319"/>
    </location>
</feature>
<feature type="coiled-coil region" evidence="1">
    <location>
        <begin position="344"/>
        <end position="371"/>
    </location>
</feature>
<feature type="compositionally biased region" description="Polar residues" evidence="2">
    <location>
        <begin position="106"/>
        <end position="133"/>
    </location>
</feature>
<name>A0AAJ0FRK4_9PEZI</name>
<organism evidence="3 4">
    <name type="scientific">Phialemonium atrogriseum</name>
    <dbReference type="NCBI Taxonomy" id="1093897"/>
    <lineage>
        <taxon>Eukaryota</taxon>
        <taxon>Fungi</taxon>
        <taxon>Dikarya</taxon>
        <taxon>Ascomycota</taxon>
        <taxon>Pezizomycotina</taxon>
        <taxon>Sordariomycetes</taxon>
        <taxon>Sordariomycetidae</taxon>
        <taxon>Cephalothecales</taxon>
        <taxon>Cephalothecaceae</taxon>
        <taxon>Phialemonium</taxon>
    </lineage>
</organism>
<sequence>MSHRYDPFHPPRPYGRGSDRSWDSSRTPNDSERDNDRDRIRPRDHSRSQLSPREPREPPTTGSLPPNPAPRPPPKTMATHPLPAKSSQTRSAPSATQVPPKPDTPGSRSRQENTGGLSASSTPTKPSFASNGDPSRDVAKAFLDFGELVAHKASLDLQQDCLDRAIKQRKTDYEKSVQRYPEFQSVPEMQNKFRDKQSRDAKRLEELRRGHDAKYTRAAEMLSVQLLNGLPLLDKPTRLKETEAHRLKDIKPELASLKNQMQQLNNSYKSQFAHQQSEFADQLAKQKEEFKRQMEQMRKDMAAQQAEREQRQQEEFRAQLSKYEVYTKALVQNQEAERQRSVQTKTSTDELAALRNENAGLKSEMSALLARADDRARELAQCKEEVTSLHIALDDCVATAKDTQSTLRNVDLEGIDQIAEIFLGDWPNLQARVTDHEKRLDEVSQGLQACQPPATGAEDGSLVHTMEQTNQRVEQVRQMQEMMGDMWGGMLDDLGKQLSGLTSRTIGLEELAAKLPHTVPDVDLIKSTTDKLGQDFVKLAEKVEGVSDKMEQKCEYLNHQFTTLDSQYNNISTKALAEHIIAQMETFYPTNGQIVADIDTLNRAVQELKQRWTELREEQKAMRNDLDDISNHMDHLFPDPVASGNKRKRLEADPNGLQSQRQANGKGRAAD</sequence>
<comment type="caution">
    <text evidence="3">The sequence shown here is derived from an EMBL/GenBank/DDBJ whole genome shotgun (WGS) entry which is preliminary data.</text>
</comment>
<dbReference type="EMBL" id="MU838997">
    <property type="protein sequence ID" value="KAK1772514.1"/>
    <property type="molecule type" value="Genomic_DNA"/>
</dbReference>
<feature type="compositionally biased region" description="Polar residues" evidence="2">
    <location>
        <begin position="85"/>
        <end position="97"/>
    </location>
</feature>
<dbReference type="AlphaFoldDB" id="A0AAJ0FRK4"/>
<evidence type="ECO:0000313" key="3">
    <source>
        <dbReference type="EMBL" id="KAK1772514.1"/>
    </source>
</evidence>
<proteinExistence type="predicted"/>
<dbReference type="Proteomes" id="UP001244011">
    <property type="component" value="Unassembled WGS sequence"/>
</dbReference>
<evidence type="ECO:0000313" key="4">
    <source>
        <dbReference type="Proteomes" id="UP001244011"/>
    </source>
</evidence>
<accession>A0AAJ0FRK4</accession>
<feature type="region of interest" description="Disordered" evidence="2">
    <location>
        <begin position="629"/>
        <end position="671"/>
    </location>
</feature>
<gene>
    <name evidence="3" type="ORF">QBC33DRAFT_564984</name>
</gene>
<evidence type="ECO:0000256" key="1">
    <source>
        <dbReference type="SAM" id="Coils"/>
    </source>
</evidence>
<feature type="coiled-coil region" evidence="1">
    <location>
        <begin position="591"/>
        <end position="625"/>
    </location>
</feature>
<feature type="compositionally biased region" description="Pro residues" evidence="2">
    <location>
        <begin position="65"/>
        <end position="75"/>
    </location>
</feature>